<keyword evidence="8" id="KW-1185">Reference proteome</keyword>
<dbReference type="EMBL" id="CP002131">
    <property type="protein sequence ID" value="ADL07302.1"/>
    <property type="molecule type" value="Genomic_DNA"/>
</dbReference>
<dbReference type="STRING" id="555079.Toce_0527"/>
<reference evidence="7 8" key="1">
    <citation type="journal article" date="2010" name="Stand. Genomic Sci.">
        <title>Complete genome sequence of Thermosediminibacter oceani type strain (JW/IW-1228P).</title>
        <authorList>
            <person name="Pitluck S."/>
            <person name="Yasawong M."/>
            <person name="Munk C."/>
            <person name="Nolan M."/>
            <person name="Lapidus A."/>
            <person name="Lucas S."/>
            <person name="Glavina Del Rio T."/>
            <person name="Tice H."/>
            <person name="Cheng J.F."/>
            <person name="Bruce D."/>
            <person name="Detter C."/>
            <person name="Tapia R."/>
            <person name="Han C."/>
            <person name="Goodwin L."/>
            <person name="Liolios K."/>
            <person name="Ivanova N."/>
            <person name="Mavromatis K."/>
            <person name="Mikhailova N."/>
            <person name="Pati A."/>
            <person name="Chen A."/>
            <person name="Palaniappan K."/>
            <person name="Land M."/>
            <person name="Hauser L."/>
            <person name="Chang Y.J."/>
            <person name="Jeffries C.D."/>
            <person name="Rohde M."/>
            <person name="Spring S."/>
            <person name="Sikorski J."/>
            <person name="Goker M."/>
            <person name="Woyke T."/>
            <person name="Bristow J."/>
            <person name="Eisen J.A."/>
            <person name="Markowitz V."/>
            <person name="Hugenholtz P."/>
            <person name="Kyrpides N.C."/>
            <person name="Klenk H.P."/>
        </authorList>
    </citation>
    <scope>NUCLEOTIDE SEQUENCE [LARGE SCALE GENOMIC DNA]</scope>
    <source>
        <strain evidence="8">ATCC BAA-1034 / DSM 16646 / JW/IW-1228P</strain>
    </source>
</reference>
<organism evidence="7 8">
    <name type="scientific">Thermosediminibacter oceani (strain ATCC BAA-1034 / DSM 16646 / JW/IW-1228P)</name>
    <dbReference type="NCBI Taxonomy" id="555079"/>
    <lineage>
        <taxon>Bacteria</taxon>
        <taxon>Bacillati</taxon>
        <taxon>Bacillota</taxon>
        <taxon>Clostridia</taxon>
        <taxon>Thermosediminibacterales</taxon>
        <taxon>Thermosediminibacteraceae</taxon>
        <taxon>Thermosediminibacter</taxon>
    </lineage>
</organism>
<gene>
    <name evidence="7" type="ordered locus">Toce_0527</name>
</gene>
<dbReference type="RefSeq" id="WP_013275351.1">
    <property type="nucleotide sequence ID" value="NC_014377.1"/>
</dbReference>
<dbReference type="Proteomes" id="UP000000272">
    <property type="component" value="Chromosome"/>
</dbReference>
<evidence type="ECO:0000256" key="2">
    <source>
        <dbReference type="ARBA" id="ARBA00016109"/>
    </source>
</evidence>
<evidence type="ECO:0000259" key="6">
    <source>
        <dbReference type="Pfam" id="PF17953"/>
    </source>
</evidence>
<dbReference type="InterPro" id="IPR040932">
    <property type="entry name" value="Csm4_C"/>
</dbReference>
<evidence type="ECO:0000256" key="1">
    <source>
        <dbReference type="ARBA" id="ARBA00005772"/>
    </source>
</evidence>
<comment type="similarity">
    <text evidence="1">Belongs to the CRISPR-associated Csm4 family.</text>
</comment>
<dbReference type="Pfam" id="PF17953">
    <property type="entry name" value="Csm4_C"/>
    <property type="match status" value="1"/>
</dbReference>
<dbReference type="GO" id="GO:0051607">
    <property type="term" value="P:defense response to virus"/>
    <property type="evidence" value="ECO:0007669"/>
    <property type="project" value="UniProtKB-KW"/>
</dbReference>
<dbReference type="KEGG" id="toc:Toce_0527"/>
<dbReference type="InterPro" id="IPR005510">
    <property type="entry name" value="Csm4"/>
</dbReference>
<dbReference type="OrthoDB" id="9792564at2"/>
<evidence type="ECO:0000256" key="4">
    <source>
        <dbReference type="ARBA" id="ARBA00023118"/>
    </source>
</evidence>
<evidence type="ECO:0000313" key="8">
    <source>
        <dbReference type="Proteomes" id="UP000000272"/>
    </source>
</evidence>
<evidence type="ECO:0000313" key="7">
    <source>
        <dbReference type="EMBL" id="ADL07302.1"/>
    </source>
</evidence>
<feature type="domain" description="CRISPR type III-associated protein" evidence="5">
    <location>
        <begin position="142"/>
        <end position="214"/>
    </location>
</feature>
<dbReference type="GO" id="GO:0003723">
    <property type="term" value="F:RNA binding"/>
    <property type="evidence" value="ECO:0007669"/>
    <property type="project" value="UniProtKB-KW"/>
</dbReference>
<dbReference type="HOGENOM" id="CLU_062371_0_0_9"/>
<dbReference type="eggNOG" id="COG1567">
    <property type="taxonomic scope" value="Bacteria"/>
</dbReference>
<feature type="domain" description="Csm4 C-terminal" evidence="6">
    <location>
        <begin position="229"/>
        <end position="315"/>
    </location>
</feature>
<protein>
    <recommendedName>
        <fullName evidence="2">CRISPR system Cms protein Csm4</fullName>
    </recommendedName>
</protein>
<dbReference type="NCBIfam" id="TIGR01903">
    <property type="entry name" value="cas5_csm4"/>
    <property type="match status" value="1"/>
</dbReference>
<proteinExistence type="inferred from homology"/>
<dbReference type="Pfam" id="PF03787">
    <property type="entry name" value="RAMPs"/>
    <property type="match status" value="1"/>
</dbReference>
<evidence type="ECO:0000256" key="3">
    <source>
        <dbReference type="ARBA" id="ARBA00022884"/>
    </source>
</evidence>
<accession>D9S1M5</accession>
<dbReference type="AlphaFoldDB" id="D9S1M5"/>
<name>D9S1M5_THEOJ</name>
<dbReference type="InterPro" id="IPR005537">
    <property type="entry name" value="RAMP_III_fam"/>
</dbReference>
<keyword evidence="3" id="KW-0694">RNA-binding</keyword>
<sequence>MDSGVKRYRVKLKFKGPVHFGYKEKTYNLTETFAHSDTLFSGIVNCYSLLYGKAAADNLVEMFFDNPPFKISSAFLYANDEFFVPRPLNMDLTPITGDYKKAKKVKYVPLDFILARDGGGKANKDYRVEHGILARKDMDTPYVISERPRVKIDRGDFSTEIYYVSGCYFREGAGLWFFLDIYDDSEEEKVKAAIRLLGDEGIGGERTYGFGSFEAGIEEYNEKKGNGSGDWLLLSLYYPRMDEKVADIIKAFSLLERAGYSYSPFNQQARKKKVRMLAEGSVFKKDVQGMVVDVSPGEDVGHKILKYGLAYTVPIFNRK</sequence>
<evidence type="ECO:0000259" key="5">
    <source>
        <dbReference type="Pfam" id="PF03787"/>
    </source>
</evidence>
<keyword evidence="4" id="KW-0051">Antiviral defense</keyword>